<feature type="region of interest" description="Disordered" evidence="4">
    <location>
        <begin position="30"/>
        <end position="76"/>
    </location>
</feature>
<sequence length="607" mass="66454">MFSQEHNRQTSQPRRAVLAAGIAAAGSGLLAACSDGTPDRNRHEDAAGAAPARSAPPRDGTQAPPAENPSREGPARGLILTATPSTVDLGGGHTVRTWTYNDELPGREVRVTAGDTLKVTLNNHLPEATTVHWHGVAVRNDMDGVPNVTQRPITAGTSFTYRFHVPYPGTYWLHPHLGLQLDSGLYAPLIVDDPNEPLSYDREWVIVLDDWIDGVNGSTPQDVFARLRKGKPAMGHGSSHDDDHDARGERERDDSFSRPRGERERDDSFSRPRGERERDDSPSRPRGERERDDSPSRPRGGIDAGYGPPQAHVPGRGDDAPSAPPHDGKGTYRLLKGAFSELLGGHAGSIGYPYYLVNGRTSADPTQFKAKPGERIRLRIINAAAETPFRVALGGHQLTVTHSDGFPVQHHKVDSVLLGMAERYDALITVKSGVFPFIALAEGKGGAAMAVLRAGSGATPKPSARPAELNRNVLASARRLQPHESVALDRRKPDRHIRLTLTGDMKRFNWGIDHRPYSPDRIHRIERGERVRLVVINATHMWHPVHLHGHTYGLAGIDSPGARKDTTVVLPYHRLVADFDADNPGLWMLHCHNVYHSESGMMTTLGY</sequence>
<proteinExistence type="predicted"/>
<comment type="caution">
    <text evidence="8">The sequence shown here is derived from an EMBL/GenBank/DDBJ whole genome shotgun (WGS) entry which is preliminary data.</text>
</comment>
<accession>A0ABW0XWH1</accession>
<dbReference type="SUPFAM" id="SSF49503">
    <property type="entry name" value="Cupredoxins"/>
    <property type="match status" value="3"/>
</dbReference>
<dbReference type="PANTHER" id="PTHR11709">
    <property type="entry name" value="MULTI-COPPER OXIDASE"/>
    <property type="match status" value="1"/>
</dbReference>
<keyword evidence="1" id="KW-0479">Metal-binding</keyword>
<dbReference type="Pfam" id="PF07732">
    <property type="entry name" value="Cu-oxidase_3"/>
    <property type="match status" value="1"/>
</dbReference>
<dbReference type="Pfam" id="PF07731">
    <property type="entry name" value="Cu-oxidase_2"/>
    <property type="match status" value="1"/>
</dbReference>
<evidence type="ECO:0000259" key="5">
    <source>
        <dbReference type="Pfam" id="PF00394"/>
    </source>
</evidence>
<dbReference type="Pfam" id="PF00394">
    <property type="entry name" value="Cu-oxidase"/>
    <property type="match status" value="1"/>
</dbReference>
<evidence type="ECO:0000256" key="2">
    <source>
        <dbReference type="ARBA" id="ARBA00023002"/>
    </source>
</evidence>
<dbReference type="InterPro" id="IPR011706">
    <property type="entry name" value="Cu-oxidase_C"/>
</dbReference>
<dbReference type="InterPro" id="IPR002355">
    <property type="entry name" value="Cu_oxidase_Cu_BS"/>
</dbReference>
<keyword evidence="3" id="KW-0186">Copper</keyword>
<evidence type="ECO:0000313" key="8">
    <source>
        <dbReference type="EMBL" id="MFC5674967.1"/>
    </source>
</evidence>
<protein>
    <submittedName>
        <fullName evidence="8">Multicopper oxidase domain-containing protein</fullName>
    </submittedName>
</protein>
<dbReference type="PROSITE" id="PS51318">
    <property type="entry name" value="TAT"/>
    <property type="match status" value="1"/>
</dbReference>
<dbReference type="EMBL" id="JBHSPC010000137">
    <property type="protein sequence ID" value="MFC5674967.1"/>
    <property type="molecule type" value="Genomic_DNA"/>
</dbReference>
<evidence type="ECO:0000256" key="3">
    <source>
        <dbReference type="ARBA" id="ARBA00023008"/>
    </source>
</evidence>
<dbReference type="InterPro" id="IPR001117">
    <property type="entry name" value="Cu-oxidase_2nd"/>
</dbReference>
<dbReference type="InterPro" id="IPR045087">
    <property type="entry name" value="Cu-oxidase_fam"/>
</dbReference>
<dbReference type="CDD" id="cd13870">
    <property type="entry name" value="CuRO_2_CopA_like_1"/>
    <property type="match status" value="1"/>
</dbReference>
<dbReference type="InterPro" id="IPR008972">
    <property type="entry name" value="Cupredoxin"/>
</dbReference>
<gene>
    <name evidence="8" type="ORF">ACFP2V_34405</name>
</gene>
<dbReference type="PROSITE" id="PS00080">
    <property type="entry name" value="MULTICOPPER_OXIDASE2"/>
    <property type="match status" value="1"/>
</dbReference>
<feature type="domain" description="Plastocyanin-like" evidence="6">
    <location>
        <begin position="492"/>
        <end position="604"/>
    </location>
</feature>
<keyword evidence="9" id="KW-1185">Reference proteome</keyword>
<evidence type="ECO:0000313" key="9">
    <source>
        <dbReference type="Proteomes" id="UP001596183"/>
    </source>
</evidence>
<reference evidence="9" key="1">
    <citation type="journal article" date="2019" name="Int. J. Syst. Evol. Microbiol.">
        <title>The Global Catalogue of Microorganisms (GCM) 10K type strain sequencing project: providing services to taxonomists for standard genome sequencing and annotation.</title>
        <authorList>
            <consortium name="The Broad Institute Genomics Platform"/>
            <consortium name="The Broad Institute Genome Sequencing Center for Infectious Disease"/>
            <person name="Wu L."/>
            <person name="Ma J."/>
        </authorList>
    </citation>
    <scope>NUCLEOTIDE SEQUENCE [LARGE SCALE GENOMIC DNA]</scope>
    <source>
        <strain evidence="9">JCM 13852</strain>
    </source>
</reference>
<dbReference type="InterPro" id="IPR034279">
    <property type="entry name" value="CuRO_3_CopA"/>
</dbReference>
<feature type="compositionally biased region" description="Low complexity" evidence="4">
    <location>
        <begin position="47"/>
        <end position="60"/>
    </location>
</feature>
<dbReference type="InterPro" id="IPR006311">
    <property type="entry name" value="TAT_signal"/>
</dbReference>
<feature type="domain" description="Plastocyanin-like" evidence="5">
    <location>
        <begin position="355"/>
        <end position="453"/>
    </location>
</feature>
<dbReference type="Gene3D" id="2.60.40.420">
    <property type="entry name" value="Cupredoxins - blue copper proteins"/>
    <property type="match status" value="3"/>
</dbReference>
<dbReference type="Proteomes" id="UP001596183">
    <property type="component" value="Unassembled WGS sequence"/>
</dbReference>
<feature type="compositionally biased region" description="Basic and acidic residues" evidence="4">
    <location>
        <begin position="37"/>
        <end position="46"/>
    </location>
</feature>
<dbReference type="InterPro" id="IPR011707">
    <property type="entry name" value="Cu-oxidase-like_N"/>
</dbReference>
<dbReference type="PANTHER" id="PTHR11709:SF394">
    <property type="entry name" value="FI03373P-RELATED"/>
    <property type="match status" value="1"/>
</dbReference>
<evidence type="ECO:0000256" key="1">
    <source>
        <dbReference type="ARBA" id="ARBA00022723"/>
    </source>
</evidence>
<name>A0ABW0XWH1_9ACTN</name>
<organism evidence="8 9">
    <name type="scientific">Streptomyces incanus</name>
    <dbReference type="NCBI Taxonomy" id="887453"/>
    <lineage>
        <taxon>Bacteria</taxon>
        <taxon>Bacillati</taxon>
        <taxon>Actinomycetota</taxon>
        <taxon>Actinomycetes</taxon>
        <taxon>Kitasatosporales</taxon>
        <taxon>Streptomycetaceae</taxon>
        <taxon>Streptomyces</taxon>
    </lineage>
</organism>
<evidence type="ECO:0000259" key="7">
    <source>
        <dbReference type="Pfam" id="PF07732"/>
    </source>
</evidence>
<dbReference type="CDD" id="cd13896">
    <property type="entry name" value="CuRO_3_CopA"/>
    <property type="match status" value="1"/>
</dbReference>
<feature type="domain" description="Plastocyanin-like" evidence="7">
    <location>
        <begin position="83"/>
        <end position="195"/>
    </location>
</feature>
<evidence type="ECO:0000259" key="6">
    <source>
        <dbReference type="Pfam" id="PF07731"/>
    </source>
</evidence>
<dbReference type="CDD" id="cd13861">
    <property type="entry name" value="CuRO_1_CumA_like"/>
    <property type="match status" value="1"/>
</dbReference>
<dbReference type="RefSeq" id="WP_381219260.1">
    <property type="nucleotide sequence ID" value="NZ_JBHSPC010000137.1"/>
</dbReference>
<feature type="region of interest" description="Disordered" evidence="4">
    <location>
        <begin position="231"/>
        <end position="331"/>
    </location>
</feature>
<feature type="compositionally biased region" description="Basic and acidic residues" evidence="4">
    <location>
        <begin position="238"/>
        <end position="296"/>
    </location>
</feature>
<keyword evidence="2" id="KW-0560">Oxidoreductase</keyword>
<evidence type="ECO:0000256" key="4">
    <source>
        <dbReference type="SAM" id="MobiDB-lite"/>
    </source>
</evidence>